<keyword evidence="1" id="KW-0812">Transmembrane</keyword>
<dbReference type="Proteomes" id="UP000236755">
    <property type="component" value="Unassembled WGS sequence"/>
</dbReference>
<accession>A0A1H3YLY0</accession>
<keyword evidence="1" id="KW-0472">Membrane</keyword>
<dbReference type="RefSeq" id="WP_176791222.1">
    <property type="nucleotide sequence ID" value="NZ_FNQT01000002.1"/>
</dbReference>
<gene>
    <name evidence="2" type="ORF">SAMN04488065_1961</name>
</gene>
<dbReference type="EMBL" id="FNQT01000002">
    <property type="protein sequence ID" value="SEA12407.1"/>
    <property type="molecule type" value="Genomic_DNA"/>
</dbReference>
<evidence type="ECO:0000313" key="2">
    <source>
        <dbReference type="EMBL" id="SEA12407.1"/>
    </source>
</evidence>
<name>A0A1H3YLY0_9EURY</name>
<evidence type="ECO:0000256" key="1">
    <source>
        <dbReference type="SAM" id="Phobius"/>
    </source>
</evidence>
<dbReference type="AlphaFoldDB" id="A0A1H3YLY0"/>
<evidence type="ECO:0000313" key="3">
    <source>
        <dbReference type="Proteomes" id="UP000236755"/>
    </source>
</evidence>
<organism evidence="2 3">
    <name type="scientific">Haloplanus vescus</name>
    <dbReference type="NCBI Taxonomy" id="555874"/>
    <lineage>
        <taxon>Archaea</taxon>
        <taxon>Methanobacteriati</taxon>
        <taxon>Methanobacteriota</taxon>
        <taxon>Stenosarchaea group</taxon>
        <taxon>Halobacteria</taxon>
        <taxon>Halobacteriales</taxon>
        <taxon>Haloferacaceae</taxon>
        <taxon>Haloplanus</taxon>
    </lineage>
</organism>
<sequence>MDRTFILGAGLTALGVGGYVGGLVVAYPGRGFSITAVMVGITLAAIGDHRRVGA</sequence>
<feature type="transmembrane region" description="Helical" evidence="1">
    <location>
        <begin position="28"/>
        <end position="46"/>
    </location>
</feature>
<keyword evidence="3" id="KW-1185">Reference proteome</keyword>
<dbReference type="STRING" id="555874.SAMN04488065_1961"/>
<keyword evidence="1" id="KW-1133">Transmembrane helix</keyword>
<proteinExistence type="predicted"/>
<protein>
    <submittedName>
        <fullName evidence="2">Uncharacterized protein</fullName>
    </submittedName>
</protein>
<reference evidence="2 3" key="1">
    <citation type="submission" date="2016-10" db="EMBL/GenBank/DDBJ databases">
        <authorList>
            <person name="de Groot N.N."/>
        </authorList>
    </citation>
    <scope>NUCLEOTIDE SEQUENCE [LARGE SCALE GENOMIC DNA]</scope>
    <source>
        <strain evidence="2 3">CGMCC 1.8712</strain>
    </source>
</reference>